<dbReference type="InterPro" id="IPR005122">
    <property type="entry name" value="Uracil-DNA_glycosylase-like"/>
</dbReference>
<name>A0A381QM76_9ZZZZ</name>
<keyword evidence="11" id="KW-0234">DNA repair</keyword>
<keyword evidence="9" id="KW-0408">Iron</keyword>
<dbReference type="InterPro" id="IPR036895">
    <property type="entry name" value="Uracil-DNA_glycosylase-like_sf"/>
</dbReference>
<evidence type="ECO:0000256" key="1">
    <source>
        <dbReference type="ARBA" id="ARBA00001400"/>
    </source>
</evidence>
<evidence type="ECO:0000313" key="13">
    <source>
        <dbReference type="EMBL" id="SUZ80442.1"/>
    </source>
</evidence>
<comment type="catalytic activity">
    <reaction evidence="1">
        <text>Hydrolyzes single-stranded DNA or mismatched double-stranded DNA and polynucleotides, releasing free uracil.</text>
        <dbReference type="EC" id="3.2.2.27"/>
    </reaction>
</comment>
<dbReference type="SMART" id="SM00986">
    <property type="entry name" value="UDG"/>
    <property type="match status" value="1"/>
</dbReference>
<dbReference type="AlphaFoldDB" id="A0A381QM76"/>
<dbReference type="GO" id="GO:0006281">
    <property type="term" value="P:DNA repair"/>
    <property type="evidence" value="ECO:0007669"/>
    <property type="project" value="UniProtKB-KW"/>
</dbReference>
<evidence type="ECO:0000256" key="5">
    <source>
        <dbReference type="ARBA" id="ARBA00022485"/>
    </source>
</evidence>
<evidence type="ECO:0000256" key="7">
    <source>
        <dbReference type="ARBA" id="ARBA00022763"/>
    </source>
</evidence>
<gene>
    <name evidence="13" type="ORF">METZ01_LOCUS33296</name>
</gene>
<evidence type="ECO:0000256" key="2">
    <source>
        <dbReference type="ARBA" id="ARBA00006521"/>
    </source>
</evidence>
<comment type="similarity">
    <text evidence="2">Belongs to the uracil-DNA glycosylase (UDG) superfamily. Type 4 (UDGa) family.</text>
</comment>
<evidence type="ECO:0000256" key="6">
    <source>
        <dbReference type="ARBA" id="ARBA00022723"/>
    </source>
</evidence>
<reference evidence="13" key="1">
    <citation type="submission" date="2018-05" db="EMBL/GenBank/DDBJ databases">
        <authorList>
            <person name="Lanie J.A."/>
            <person name="Ng W.-L."/>
            <person name="Kazmierczak K.M."/>
            <person name="Andrzejewski T.M."/>
            <person name="Davidsen T.M."/>
            <person name="Wayne K.J."/>
            <person name="Tettelin H."/>
            <person name="Glass J.I."/>
            <person name="Rusch D."/>
            <person name="Podicherti R."/>
            <person name="Tsui H.-C.T."/>
            <person name="Winkler M.E."/>
        </authorList>
    </citation>
    <scope>NUCLEOTIDE SEQUENCE</scope>
</reference>
<evidence type="ECO:0000256" key="3">
    <source>
        <dbReference type="ARBA" id="ARBA00012030"/>
    </source>
</evidence>
<keyword evidence="5" id="KW-0004">4Fe-4S</keyword>
<accession>A0A381QM76</accession>
<feature type="domain" description="Uracil-DNA glycosylase-like" evidence="12">
    <location>
        <begin position="67"/>
        <end position="215"/>
    </location>
</feature>
<evidence type="ECO:0000256" key="10">
    <source>
        <dbReference type="ARBA" id="ARBA00023014"/>
    </source>
</evidence>
<dbReference type="SUPFAM" id="SSF52141">
    <property type="entry name" value="Uracil-DNA glycosylase-like"/>
    <property type="match status" value="1"/>
</dbReference>
<dbReference type="InterPro" id="IPR051536">
    <property type="entry name" value="UDG_Type-4/5"/>
</dbReference>
<keyword evidence="10" id="KW-0411">Iron-sulfur</keyword>
<dbReference type="PANTHER" id="PTHR33693">
    <property type="entry name" value="TYPE-5 URACIL-DNA GLYCOSYLASE"/>
    <property type="match status" value="1"/>
</dbReference>
<evidence type="ECO:0000259" key="12">
    <source>
        <dbReference type="SMART" id="SM00986"/>
    </source>
</evidence>
<keyword evidence="8" id="KW-0378">Hydrolase</keyword>
<dbReference type="EMBL" id="UINC01001427">
    <property type="protein sequence ID" value="SUZ80442.1"/>
    <property type="molecule type" value="Genomic_DNA"/>
</dbReference>
<proteinExistence type="inferred from homology"/>
<dbReference type="NCBIfam" id="TIGR00758">
    <property type="entry name" value="UDG_fam4"/>
    <property type="match status" value="1"/>
</dbReference>
<keyword evidence="6" id="KW-0479">Metal-binding</keyword>
<evidence type="ECO:0000256" key="8">
    <source>
        <dbReference type="ARBA" id="ARBA00022801"/>
    </source>
</evidence>
<evidence type="ECO:0000256" key="11">
    <source>
        <dbReference type="ARBA" id="ARBA00023204"/>
    </source>
</evidence>
<evidence type="ECO:0000256" key="9">
    <source>
        <dbReference type="ARBA" id="ARBA00023004"/>
    </source>
</evidence>
<dbReference type="CDD" id="cd10030">
    <property type="entry name" value="UDG-F4_TTUDGA_SPO1dp_like"/>
    <property type="match status" value="1"/>
</dbReference>
<dbReference type="Gene3D" id="3.40.470.10">
    <property type="entry name" value="Uracil-DNA glycosylase-like domain"/>
    <property type="match status" value="1"/>
</dbReference>
<evidence type="ECO:0000256" key="4">
    <source>
        <dbReference type="ARBA" id="ARBA00019403"/>
    </source>
</evidence>
<dbReference type="InterPro" id="IPR005273">
    <property type="entry name" value="Ura-DNA_glyco_family4"/>
</dbReference>
<dbReference type="SMART" id="SM00987">
    <property type="entry name" value="UreE_C"/>
    <property type="match status" value="1"/>
</dbReference>
<keyword evidence="7" id="KW-0227">DNA damage</keyword>
<dbReference type="EC" id="3.2.2.27" evidence="3"/>
<dbReference type="PANTHER" id="PTHR33693:SF1">
    <property type="entry name" value="TYPE-4 URACIL-DNA GLYCOSYLASE"/>
    <property type="match status" value="1"/>
</dbReference>
<organism evidence="13">
    <name type="scientific">marine metagenome</name>
    <dbReference type="NCBI Taxonomy" id="408172"/>
    <lineage>
        <taxon>unclassified sequences</taxon>
        <taxon>metagenomes</taxon>
        <taxon>ecological metagenomes</taxon>
    </lineage>
</organism>
<sequence length="225" mass="25639">VKTHISNKNRIQYLEGLGIDIWHYRNKTKVPDDTGSKIDDKFLEMLRSEVAACKKCELHKSRTQTVFGIGSQYSELMIIGEAPGADEDRIGEPFVGKAGKLLNEMLFSINLLRKDVFITNILKCRPPKNRDPSNEEAELCSKYLNEQINRIKPKLVLALGRVAAQNLLSTTRSIGQLRGHIIQIDKFSIAMVATYHPAYLLRSPKEKSKSWEDLRLVRNFLNNQT</sequence>
<feature type="non-terminal residue" evidence="13">
    <location>
        <position position="1"/>
    </location>
</feature>
<dbReference type="Pfam" id="PF03167">
    <property type="entry name" value="UDG"/>
    <property type="match status" value="1"/>
</dbReference>
<protein>
    <recommendedName>
        <fullName evidence="4">Type-4 uracil-DNA glycosylase</fullName>
        <ecNumber evidence="3">3.2.2.27</ecNumber>
    </recommendedName>
</protein>
<dbReference type="GO" id="GO:0046872">
    <property type="term" value="F:metal ion binding"/>
    <property type="evidence" value="ECO:0007669"/>
    <property type="project" value="UniProtKB-KW"/>
</dbReference>
<dbReference type="GO" id="GO:0051539">
    <property type="term" value="F:4 iron, 4 sulfur cluster binding"/>
    <property type="evidence" value="ECO:0007669"/>
    <property type="project" value="UniProtKB-KW"/>
</dbReference>
<dbReference type="GO" id="GO:0004844">
    <property type="term" value="F:uracil DNA N-glycosylase activity"/>
    <property type="evidence" value="ECO:0007669"/>
    <property type="project" value="UniProtKB-EC"/>
</dbReference>